<evidence type="ECO:0000256" key="1">
    <source>
        <dbReference type="SAM" id="Phobius"/>
    </source>
</evidence>
<dbReference type="EMBL" id="GEBQ01019210">
    <property type="protein sequence ID" value="JAT20767.1"/>
    <property type="molecule type" value="Transcribed_RNA"/>
</dbReference>
<organism evidence="2">
    <name type="scientific">Graphocephala atropunctata</name>
    <dbReference type="NCBI Taxonomy" id="36148"/>
    <lineage>
        <taxon>Eukaryota</taxon>
        <taxon>Metazoa</taxon>
        <taxon>Ecdysozoa</taxon>
        <taxon>Arthropoda</taxon>
        <taxon>Hexapoda</taxon>
        <taxon>Insecta</taxon>
        <taxon>Pterygota</taxon>
        <taxon>Neoptera</taxon>
        <taxon>Paraneoptera</taxon>
        <taxon>Hemiptera</taxon>
        <taxon>Auchenorrhyncha</taxon>
        <taxon>Membracoidea</taxon>
        <taxon>Cicadellidae</taxon>
        <taxon>Cicadellinae</taxon>
        <taxon>Cicadellini</taxon>
        <taxon>Graphocephala</taxon>
    </lineage>
</organism>
<sequence>LSIKMLGNVCLLNMFMSMYPCQWVAIFYLNDSAGKGALCPSGESHFHVCKYIPEIQTTTVKPALTLLWSLVLLCSHVLTVHNGLLPRIKGNSKKIQQQECLRVLETPTKSNK</sequence>
<feature type="non-terminal residue" evidence="2">
    <location>
        <position position="1"/>
    </location>
</feature>
<evidence type="ECO:0000313" key="2">
    <source>
        <dbReference type="EMBL" id="JAT20767.1"/>
    </source>
</evidence>
<accession>A0A1B6LAN5</accession>
<gene>
    <name evidence="2" type="ORF">g.53858</name>
</gene>
<feature type="transmembrane region" description="Helical" evidence="1">
    <location>
        <begin position="66"/>
        <end position="85"/>
    </location>
</feature>
<feature type="non-terminal residue" evidence="2">
    <location>
        <position position="112"/>
    </location>
</feature>
<feature type="transmembrane region" description="Helical" evidence="1">
    <location>
        <begin position="9"/>
        <end position="29"/>
    </location>
</feature>
<reference evidence="2" key="1">
    <citation type="submission" date="2015-11" db="EMBL/GenBank/DDBJ databases">
        <title>De novo transcriptome assembly of four potential Pierce s Disease insect vectors from Arizona vineyards.</title>
        <authorList>
            <person name="Tassone E.E."/>
        </authorList>
    </citation>
    <scope>NUCLEOTIDE SEQUENCE</scope>
</reference>
<protein>
    <submittedName>
        <fullName evidence="2">Uncharacterized protein</fullName>
    </submittedName>
</protein>
<keyword evidence="1" id="KW-1133">Transmembrane helix</keyword>
<keyword evidence="1" id="KW-0812">Transmembrane</keyword>
<dbReference type="AlphaFoldDB" id="A0A1B6LAN5"/>
<proteinExistence type="predicted"/>
<name>A0A1B6LAN5_9HEMI</name>
<keyword evidence="1" id="KW-0472">Membrane</keyword>